<sequence length="72" mass="8450">MDAELNLEERTIGNYNQSHIYHVEKINGNFWFAITDWNDLNEVRVVDSNGDELFTYKVGQNPGDFALWEQID</sequence>
<reference evidence="1" key="1">
    <citation type="submission" date="2018-05" db="EMBL/GenBank/DDBJ databases">
        <authorList>
            <person name="Lanie J.A."/>
            <person name="Ng W.-L."/>
            <person name="Kazmierczak K.M."/>
            <person name="Andrzejewski T.M."/>
            <person name="Davidsen T.M."/>
            <person name="Wayne K.J."/>
            <person name="Tettelin H."/>
            <person name="Glass J.I."/>
            <person name="Rusch D."/>
            <person name="Podicherti R."/>
            <person name="Tsui H.-C.T."/>
            <person name="Winkler M.E."/>
        </authorList>
    </citation>
    <scope>NUCLEOTIDE SEQUENCE</scope>
</reference>
<dbReference type="EMBL" id="UINC01218989">
    <property type="protein sequence ID" value="SVE46257.1"/>
    <property type="molecule type" value="Genomic_DNA"/>
</dbReference>
<protein>
    <submittedName>
        <fullName evidence="1">Uncharacterized protein</fullName>
    </submittedName>
</protein>
<name>A0A383DP35_9ZZZZ</name>
<proteinExistence type="predicted"/>
<dbReference type="AlphaFoldDB" id="A0A383DP35"/>
<gene>
    <name evidence="1" type="ORF">METZ01_LOCUS499111</name>
</gene>
<accession>A0A383DP35</accession>
<evidence type="ECO:0000313" key="1">
    <source>
        <dbReference type="EMBL" id="SVE46257.1"/>
    </source>
</evidence>
<organism evidence="1">
    <name type="scientific">marine metagenome</name>
    <dbReference type="NCBI Taxonomy" id="408172"/>
    <lineage>
        <taxon>unclassified sequences</taxon>
        <taxon>metagenomes</taxon>
        <taxon>ecological metagenomes</taxon>
    </lineage>
</organism>